<comment type="caution">
    <text evidence="1">The sequence shown here is derived from an EMBL/GenBank/DDBJ whole genome shotgun (WGS) entry which is preliminary data.</text>
</comment>
<name>A0ABX9YJS8_9BURK</name>
<accession>A0ABX9YJS8</accession>
<reference evidence="1 2" key="1">
    <citation type="submission" date="2018-08" db="EMBL/GenBank/DDBJ databases">
        <title>Comparative analysis of Burkholderia isolates from Puerto Rico.</title>
        <authorList>
            <person name="Hall C."/>
            <person name="Sahl J."/>
            <person name="Wagner D."/>
        </authorList>
    </citation>
    <scope>NUCLEOTIDE SEQUENCE [LARGE SCALE GENOMIC DNA]</scope>
    <source>
        <strain evidence="1 2">Bp8966</strain>
    </source>
</reference>
<evidence type="ECO:0000313" key="1">
    <source>
        <dbReference type="EMBL" id="RQY87287.1"/>
    </source>
</evidence>
<keyword evidence="2" id="KW-1185">Reference proteome</keyword>
<organism evidence="1 2">
    <name type="scientific">Burkholderia stagnalis</name>
    <dbReference type="NCBI Taxonomy" id="1503054"/>
    <lineage>
        <taxon>Bacteria</taxon>
        <taxon>Pseudomonadati</taxon>
        <taxon>Pseudomonadota</taxon>
        <taxon>Betaproteobacteria</taxon>
        <taxon>Burkholderiales</taxon>
        <taxon>Burkholderiaceae</taxon>
        <taxon>Burkholderia</taxon>
        <taxon>Burkholderia cepacia complex</taxon>
    </lineage>
</organism>
<dbReference type="Proteomes" id="UP000281098">
    <property type="component" value="Unassembled WGS sequence"/>
</dbReference>
<sequence>MFGCGDWARAAARSGDRQVLAVRRAIHTALHLAGAVSVLEHRLSGIGIGIDVAAAGVAVLRRYDFVSQPRCSP</sequence>
<proteinExistence type="predicted"/>
<protein>
    <submittedName>
        <fullName evidence="1">Uncharacterized protein</fullName>
    </submittedName>
</protein>
<evidence type="ECO:0000313" key="2">
    <source>
        <dbReference type="Proteomes" id="UP000281098"/>
    </source>
</evidence>
<dbReference type="EMBL" id="QTPM01000038">
    <property type="protein sequence ID" value="RQY87287.1"/>
    <property type="molecule type" value="Genomic_DNA"/>
</dbReference>
<gene>
    <name evidence="1" type="ORF">DF017_25385</name>
</gene>